<dbReference type="GO" id="GO:0030334">
    <property type="term" value="P:regulation of cell migration"/>
    <property type="evidence" value="ECO:0007669"/>
    <property type="project" value="TreeGrafter"/>
</dbReference>
<dbReference type="InterPro" id="IPR013783">
    <property type="entry name" value="Ig-like_fold"/>
</dbReference>
<name>A0A6S7LHU1_PARCT</name>
<dbReference type="Gene3D" id="2.60.40.10">
    <property type="entry name" value="Immunoglobulins"/>
    <property type="match status" value="1"/>
</dbReference>
<dbReference type="GO" id="GO:0002116">
    <property type="term" value="C:semaphorin receptor complex"/>
    <property type="evidence" value="ECO:0007669"/>
    <property type="project" value="TreeGrafter"/>
</dbReference>
<dbReference type="PANTHER" id="PTHR22625:SF70">
    <property type="entry name" value="PLEXIN A, ISOFORM A"/>
    <property type="match status" value="1"/>
</dbReference>
<organism evidence="1 2">
    <name type="scientific">Paramuricea clavata</name>
    <name type="common">Red gorgonian</name>
    <name type="synonym">Violescent sea-whip</name>
    <dbReference type="NCBI Taxonomy" id="317549"/>
    <lineage>
        <taxon>Eukaryota</taxon>
        <taxon>Metazoa</taxon>
        <taxon>Cnidaria</taxon>
        <taxon>Anthozoa</taxon>
        <taxon>Octocorallia</taxon>
        <taxon>Malacalcyonacea</taxon>
        <taxon>Plexauridae</taxon>
        <taxon>Paramuricea</taxon>
    </lineage>
</organism>
<protein>
    <submittedName>
        <fullName evidence="1">Plexin-A2-like isoform X1</fullName>
    </submittedName>
</protein>
<comment type="caution">
    <text evidence="1">The sequence shown here is derived from an EMBL/GenBank/DDBJ whole genome shotgun (WGS) entry which is preliminary data.</text>
</comment>
<dbReference type="InterPro" id="IPR031148">
    <property type="entry name" value="Plexin"/>
</dbReference>
<keyword evidence="2" id="KW-1185">Reference proteome</keyword>
<proteinExistence type="predicted"/>
<gene>
    <name evidence="1" type="ORF">PACLA_8A089583</name>
</gene>
<evidence type="ECO:0000313" key="2">
    <source>
        <dbReference type="Proteomes" id="UP001152795"/>
    </source>
</evidence>
<accession>A0A6S7LHU1</accession>
<dbReference type="GO" id="GO:0005886">
    <property type="term" value="C:plasma membrane"/>
    <property type="evidence" value="ECO:0007669"/>
    <property type="project" value="TreeGrafter"/>
</dbReference>
<dbReference type="PANTHER" id="PTHR22625">
    <property type="entry name" value="PLEXIN"/>
    <property type="match status" value="1"/>
</dbReference>
<feature type="non-terminal residue" evidence="1">
    <location>
        <position position="1"/>
    </location>
</feature>
<dbReference type="Proteomes" id="UP001152795">
    <property type="component" value="Unassembled WGS sequence"/>
</dbReference>
<dbReference type="EMBL" id="CACRXK020023111">
    <property type="protein sequence ID" value="CAB4037463.1"/>
    <property type="molecule type" value="Genomic_DNA"/>
</dbReference>
<feature type="non-terminal residue" evidence="1">
    <location>
        <position position="254"/>
    </location>
</feature>
<dbReference type="InterPro" id="IPR002909">
    <property type="entry name" value="IPT_dom"/>
</dbReference>
<dbReference type="InterPro" id="IPR014756">
    <property type="entry name" value="Ig_E-set"/>
</dbReference>
<dbReference type="OrthoDB" id="125363at2759"/>
<dbReference type="SUPFAM" id="SSF81296">
    <property type="entry name" value="E set domains"/>
    <property type="match status" value="2"/>
</dbReference>
<evidence type="ECO:0000313" key="1">
    <source>
        <dbReference type="EMBL" id="CAB4037463.1"/>
    </source>
</evidence>
<dbReference type="SMART" id="SM00429">
    <property type="entry name" value="IPT"/>
    <property type="match status" value="2"/>
</dbReference>
<sequence>IVCLTSNSSKSLSARIKVVIADKTGFSKDEFHYQNPQVEDYEPKIGPISGGTNVTIYGEELDTGVDIQVFLGRSKCLNLRVTKTRMRCTTSQFQNITRKRRSISNDETLVVTFDGLPPVYGANVTSFKYVPDPVITDITPRITFPSSDRQINVTGSDLNGIHSPKIRLIFQDKTYVESVCGKPSYGNMICPFPNLTRTVTAHLQAELSFSLDAVTTWEVFSGYPKFKSMTIVPDPIITKFDGVFVLKTPTLEIK</sequence>
<dbReference type="AlphaFoldDB" id="A0A6S7LHU1"/>
<dbReference type="Pfam" id="PF01833">
    <property type="entry name" value="TIG"/>
    <property type="match status" value="1"/>
</dbReference>
<reference evidence="1" key="1">
    <citation type="submission" date="2020-04" db="EMBL/GenBank/DDBJ databases">
        <authorList>
            <person name="Alioto T."/>
            <person name="Alioto T."/>
            <person name="Gomez Garrido J."/>
        </authorList>
    </citation>
    <scope>NUCLEOTIDE SEQUENCE</scope>
    <source>
        <strain evidence="1">A484AB</strain>
    </source>
</reference>
<dbReference type="GO" id="GO:0017154">
    <property type="term" value="F:semaphorin receptor activity"/>
    <property type="evidence" value="ECO:0007669"/>
    <property type="project" value="InterPro"/>
</dbReference>